<feature type="compositionally biased region" description="Basic and acidic residues" evidence="1">
    <location>
        <begin position="29"/>
        <end position="47"/>
    </location>
</feature>
<evidence type="ECO:0000256" key="1">
    <source>
        <dbReference type="SAM" id="MobiDB-lite"/>
    </source>
</evidence>
<protein>
    <submittedName>
        <fullName evidence="2">Uncharacterized protein</fullName>
    </submittedName>
</protein>
<dbReference type="Proteomes" id="UP000652761">
    <property type="component" value="Unassembled WGS sequence"/>
</dbReference>
<sequence length="80" mass="8892">MFGQRKEERVCTNERKEKTNFQRRGSGSWEEKERSTSSEGEVPKDTIHYVAPLGASATASGGSLGAKTKNKRDKSKQEDS</sequence>
<gene>
    <name evidence="2" type="ORF">Taro_020160</name>
</gene>
<feature type="compositionally biased region" description="Basic and acidic residues" evidence="1">
    <location>
        <begin position="1"/>
        <end position="20"/>
    </location>
</feature>
<reference evidence="2" key="1">
    <citation type="submission" date="2017-07" db="EMBL/GenBank/DDBJ databases">
        <title>Taro Niue Genome Assembly and Annotation.</title>
        <authorList>
            <person name="Atibalentja N."/>
            <person name="Keating K."/>
            <person name="Fields C.J."/>
        </authorList>
    </citation>
    <scope>NUCLEOTIDE SEQUENCE</scope>
    <source>
        <strain evidence="2">Niue_2</strain>
        <tissue evidence="2">Leaf</tissue>
    </source>
</reference>
<dbReference type="EMBL" id="NMUH01000991">
    <property type="protein sequence ID" value="MQL87620.1"/>
    <property type="molecule type" value="Genomic_DNA"/>
</dbReference>
<dbReference type="AlphaFoldDB" id="A0A843V1B8"/>
<comment type="caution">
    <text evidence="2">The sequence shown here is derived from an EMBL/GenBank/DDBJ whole genome shotgun (WGS) entry which is preliminary data.</text>
</comment>
<keyword evidence="3" id="KW-1185">Reference proteome</keyword>
<feature type="region of interest" description="Disordered" evidence="1">
    <location>
        <begin position="1"/>
        <end position="80"/>
    </location>
</feature>
<proteinExistence type="predicted"/>
<accession>A0A843V1B8</accession>
<evidence type="ECO:0000313" key="3">
    <source>
        <dbReference type="Proteomes" id="UP000652761"/>
    </source>
</evidence>
<evidence type="ECO:0000313" key="2">
    <source>
        <dbReference type="EMBL" id="MQL87620.1"/>
    </source>
</evidence>
<organism evidence="2 3">
    <name type="scientific">Colocasia esculenta</name>
    <name type="common">Wild taro</name>
    <name type="synonym">Arum esculentum</name>
    <dbReference type="NCBI Taxonomy" id="4460"/>
    <lineage>
        <taxon>Eukaryota</taxon>
        <taxon>Viridiplantae</taxon>
        <taxon>Streptophyta</taxon>
        <taxon>Embryophyta</taxon>
        <taxon>Tracheophyta</taxon>
        <taxon>Spermatophyta</taxon>
        <taxon>Magnoliopsida</taxon>
        <taxon>Liliopsida</taxon>
        <taxon>Araceae</taxon>
        <taxon>Aroideae</taxon>
        <taxon>Colocasieae</taxon>
        <taxon>Colocasia</taxon>
    </lineage>
</organism>
<name>A0A843V1B8_COLES</name>